<dbReference type="RefSeq" id="WP_222961519.1">
    <property type="nucleotide sequence ID" value="NZ_JAINZZ010000005.1"/>
</dbReference>
<name>A0ABS7Q2K6_9ACTN</name>
<accession>A0ABS7Q2K6</accession>
<evidence type="ECO:0000313" key="9">
    <source>
        <dbReference type="EMBL" id="MBY8877376.1"/>
    </source>
</evidence>
<evidence type="ECO:0000256" key="2">
    <source>
        <dbReference type="ARBA" id="ARBA00022448"/>
    </source>
</evidence>
<comment type="subcellular location">
    <subcellularLocation>
        <location evidence="1">Cell membrane</location>
        <topology evidence="1">Multi-pass membrane protein</topology>
    </subcellularLocation>
</comment>
<comment type="caution">
    <text evidence="9">The sequence shown here is derived from an EMBL/GenBank/DDBJ whole genome shotgun (WGS) entry which is preliminary data.</text>
</comment>
<feature type="transmembrane region" description="Helical" evidence="7">
    <location>
        <begin position="78"/>
        <end position="97"/>
    </location>
</feature>
<evidence type="ECO:0000256" key="4">
    <source>
        <dbReference type="ARBA" id="ARBA00022692"/>
    </source>
</evidence>
<feature type="transmembrane region" description="Helical" evidence="7">
    <location>
        <begin position="302"/>
        <end position="325"/>
    </location>
</feature>
<proteinExistence type="predicted"/>
<dbReference type="PANTHER" id="PTHR43266">
    <property type="entry name" value="MACROLIDE-EFFLUX PROTEIN"/>
    <property type="match status" value="1"/>
</dbReference>
<feature type="transmembrane region" description="Helical" evidence="7">
    <location>
        <begin position="153"/>
        <end position="186"/>
    </location>
</feature>
<feature type="transmembrane region" description="Helical" evidence="7">
    <location>
        <begin position="12"/>
        <end position="31"/>
    </location>
</feature>
<evidence type="ECO:0000256" key="6">
    <source>
        <dbReference type="ARBA" id="ARBA00023136"/>
    </source>
</evidence>
<keyword evidence="5 7" id="KW-1133">Transmembrane helix</keyword>
<keyword evidence="10" id="KW-1185">Reference proteome</keyword>
<dbReference type="InterPro" id="IPR020846">
    <property type="entry name" value="MFS_dom"/>
</dbReference>
<keyword evidence="4 7" id="KW-0812">Transmembrane</keyword>
<dbReference type="PROSITE" id="PS50850">
    <property type="entry name" value="MFS"/>
    <property type="match status" value="1"/>
</dbReference>
<feature type="transmembrane region" description="Helical" evidence="7">
    <location>
        <begin position="394"/>
        <end position="414"/>
    </location>
</feature>
<gene>
    <name evidence="9" type="ORF">K7862_06940</name>
</gene>
<feature type="transmembrane region" description="Helical" evidence="7">
    <location>
        <begin position="240"/>
        <end position="262"/>
    </location>
</feature>
<dbReference type="Proteomes" id="UP000778578">
    <property type="component" value="Unassembled WGS sequence"/>
</dbReference>
<evidence type="ECO:0000259" key="8">
    <source>
        <dbReference type="PROSITE" id="PS50850"/>
    </source>
</evidence>
<feature type="transmembrane region" description="Helical" evidence="7">
    <location>
        <begin position="274"/>
        <end position="295"/>
    </location>
</feature>
<evidence type="ECO:0000256" key="5">
    <source>
        <dbReference type="ARBA" id="ARBA00022989"/>
    </source>
</evidence>
<keyword evidence="6 7" id="KW-0472">Membrane</keyword>
<evidence type="ECO:0000313" key="10">
    <source>
        <dbReference type="Proteomes" id="UP000778578"/>
    </source>
</evidence>
<sequence>MKAVWAVLTRQRDYRLLLSAGLISLTGDWILRTGLAFRVYEVTGSTLTSGSLLLASFVPSVVLGSLAGVFVDRWDRRRAMIVLNLLHVVALLPLLVVHDRQTIWIVYGVVLAQSCLQQFFVPAEQSLVPALTEPRHLLTANALNSQTRDVARLLGAALGGVLAAAGGIPLLATADAATFLAALALIWCIRHRAGPDPAALGGPAAATGARTAGLRGAVGRLAAEWKDGLRLCSSGRAMRVLFVFGLVTQIGEGVMSTLFAPFVRTELGGSAQAYGLIVSSQAVGGVAGGLVAAAAGSWLPAATMWGVGSVLFGLVDLTLFCSPLASDSLVPAFVCMILVGVPGAFTVAGSMTVLQRLTRDGSRGRVLGALGAVEGGAVLVGITAAGVLGTVVGIIPMLVFQALGYLAGGCVVLARRRLLEPDRAEADHPLVARPS</sequence>
<feature type="transmembrane region" description="Helical" evidence="7">
    <location>
        <begin position="51"/>
        <end position="71"/>
    </location>
</feature>
<feature type="transmembrane region" description="Helical" evidence="7">
    <location>
        <begin position="331"/>
        <end position="354"/>
    </location>
</feature>
<dbReference type="InterPro" id="IPR010290">
    <property type="entry name" value="TM_effector"/>
</dbReference>
<protein>
    <submittedName>
        <fullName evidence="9">MFS transporter</fullName>
    </submittedName>
</protein>
<keyword evidence="3" id="KW-1003">Cell membrane</keyword>
<dbReference type="EMBL" id="JAINZZ010000005">
    <property type="protein sequence ID" value="MBY8877376.1"/>
    <property type="molecule type" value="Genomic_DNA"/>
</dbReference>
<evidence type="ECO:0000256" key="1">
    <source>
        <dbReference type="ARBA" id="ARBA00004651"/>
    </source>
</evidence>
<feature type="domain" description="Major facilitator superfamily (MFS) profile" evidence="8">
    <location>
        <begin position="237"/>
        <end position="435"/>
    </location>
</feature>
<reference evidence="9 10" key="1">
    <citation type="submission" date="2021-08" db="EMBL/GenBank/DDBJ databases">
        <title>WGS of actinomycetes from Thailand.</title>
        <authorList>
            <person name="Thawai C."/>
        </authorList>
    </citation>
    <scope>NUCLEOTIDE SEQUENCE [LARGE SCALE GENOMIC DNA]</scope>
    <source>
        <strain evidence="9 10">PLK6-54</strain>
    </source>
</reference>
<keyword evidence="2" id="KW-0813">Transport</keyword>
<evidence type="ECO:0000256" key="3">
    <source>
        <dbReference type="ARBA" id="ARBA00022475"/>
    </source>
</evidence>
<dbReference type="InterPro" id="IPR036259">
    <property type="entry name" value="MFS_trans_sf"/>
</dbReference>
<feature type="transmembrane region" description="Helical" evidence="7">
    <location>
        <begin position="366"/>
        <end position="388"/>
    </location>
</feature>
<dbReference type="SUPFAM" id="SSF103473">
    <property type="entry name" value="MFS general substrate transporter"/>
    <property type="match status" value="2"/>
</dbReference>
<dbReference type="PANTHER" id="PTHR43266:SF2">
    <property type="entry name" value="MAJOR FACILITATOR SUPERFAMILY (MFS) PROFILE DOMAIN-CONTAINING PROTEIN"/>
    <property type="match status" value="1"/>
</dbReference>
<evidence type="ECO:0000256" key="7">
    <source>
        <dbReference type="SAM" id="Phobius"/>
    </source>
</evidence>
<dbReference type="CDD" id="cd06173">
    <property type="entry name" value="MFS_MefA_like"/>
    <property type="match status" value="1"/>
</dbReference>
<dbReference type="Gene3D" id="1.20.1250.20">
    <property type="entry name" value="MFS general substrate transporter like domains"/>
    <property type="match status" value="2"/>
</dbReference>
<dbReference type="Pfam" id="PF05977">
    <property type="entry name" value="MFS_3"/>
    <property type="match status" value="1"/>
</dbReference>
<organism evidence="9 10">
    <name type="scientific">Actinacidiphila acidipaludis</name>
    <dbReference type="NCBI Taxonomy" id="2873382"/>
    <lineage>
        <taxon>Bacteria</taxon>
        <taxon>Bacillati</taxon>
        <taxon>Actinomycetota</taxon>
        <taxon>Actinomycetes</taxon>
        <taxon>Kitasatosporales</taxon>
        <taxon>Streptomycetaceae</taxon>
        <taxon>Actinacidiphila</taxon>
    </lineage>
</organism>